<gene>
    <name evidence="1" type="ORF">GOP47_0006652</name>
</gene>
<protein>
    <submittedName>
        <fullName evidence="1">Uncharacterized protein</fullName>
    </submittedName>
</protein>
<organism evidence="1 2">
    <name type="scientific">Adiantum capillus-veneris</name>
    <name type="common">Maidenhair fern</name>
    <dbReference type="NCBI Taxonomy" id="13818"/>
    <lineage>
        <taxon>Eukaryota</taxon>
        <taxon>Viridiplantae</taxon>
        <taxon>Streptophyta</taxon>
        <taxon>Embryophyta</taxon>
        <taxon>Tracheophyta</taxon>
        <taxon>Polypodiopsida</taxon>
        <taxon>Polypodiidae</taxon>
        <taxon>Polypodiales</taxon>
        <taxon>Pteridineae</taxon>
        <taxon>Pteridaceae</taxon>
        <taxon>Vittarioideae</taxon>
        <taxon>Adiantum</taxon>
    </lineage>
</organism>
<dbReference type="Proteomes" id="UP000886520">
    <property type="component" value="Chromosome 6"/>
</dbReference>
<dbReference type="EMBL" id="JABFUD020000006">
    <property type="protein sequence ID" value="KAI5078981.1"/>
    <property type="molecule type" value="Genomic_DNA"/>
</dbReference>
<sequence length="104" mass="11890">MEALKIVEMQMEMEATMIDKHDNNEDKSFLAIPLWGKSCNKYIPRVHTPDRKLLEHLRRATCPKCKHSLQDESIGECICGHTFFASVENSLKLSNIALLAHIPQ</sequence>
<evidence type="ECO:0000313" key="1">
    <source>
        <dbReference type="EMBL" id="KAI5078981.1"/>
    </source>
</evidence>
<reference evidence="1" key="1">
    <citation type="submission" date="2021-01" db="EMBL/GenBank/DDBJ databases">
        <title>Adiantum capillus-veneris genome.</title>
        <authorList>
            <person name="Fang Y."/>
            <person name="Liao Q."/>
        </authorList>
    </citation>
    <scope>NUCLEOTIDE SEQUENCE</scope>
    <source>
        <strain evidence="1">H3</strain>
        <tissue evidence="1">Leaf</tissue>
    </source>
</reference>
<keyword evidence="2" id="KW-1185">Reference proteome</keyword>
<evidence type="ECO:0000313" key="2">
    <source>
        <dbReference type="Proteomes" id="UP000886520"/>
    </source>
</evidence>
<accession>A0A9D4V414</accession>
<proteinExistence type="predicted"/>
<comment type="caution">
    <text evidence="1">The sequence shown here is derived from an EMBL/GenBank/DDBJ whole genome shotgun (WGS) entry which is preliminary data.</text>
</comment>
<name>A0A9D4V414_ADICA</name>
<dbReference type="AlphaFoldDB" id="A0A9D4V414"/>